<organism evidence="4">
    <name type="scientific">Oryza glumipatula</name>
    <dbReference type="NCBI Taxonomy" id="40148"/>
    <lineage>
        <taxon>Eukaryota</taxon>
        <taxon>Viridiplantae</taxon>
        <taxon>Streptophyta</taxon>
        <taxon>Embryophyta</taxon>
        <taxon>Tracheophyta</taxon>
        <taxon>Spermatophyta</taxon>
        <taxon>Magnoliopsida</taxon>
        <taxon>Liliopsida</taxon>
        <taxon>Poales</taxon>
        <taxon>Poaceae</taxon>
        <taxon>BOP clade</taxon>
        <taxon>Oryzoideae</taxon>
        <taxon>Oryzeae</taxon>
        <taxon>Oryzinae</taxon>
        <taxon>Oryza</taxon>
    </lineage>
</organism>
<feature type="domain" description="PLAT" evidence="3">
    <location>
        <begin position="31"/>
        <end position="158"/>
    </location>
</feature>
<evidence type="ECO:0000256" key="1">
    <source>
        <dbReference type="PROSITE-ProRule" id="PRU00152"/>
    </source>
</evidence>
<dbReference type="eggNOG" id="ENOG502RZZ7">
    <property type="taxonomic scope" value="Eukaryota"/>
</dbReference>
<sequence length="167" mass="17852">MKLTMNKLSLALASYLILFLAAAATAATARCTFEIVVKTDGRRNAGTDARVSLQARAARGPTLTVANLESWGQMAAGHDYFEKGNLDRFRGAGDCMPSEPCNMVLTSDGSGNKPGWYVSYVMVTQLGQGSLPSMTHRWAVDQWLAVDEAPHMLTAERRGCGIGAAAP</sequence>
<protein>
    <recommendedName>
        <fullName evidence="3">PLAT domain-containing protein</fullName>
    </recommendedName>
</protein>
<dbReference type="PROSITE" id="PS50095">
    <property type="entry name" value="PLAT"/>
    <property type="match status" value="1"/>
</dbReference>
<evidence type="ECO:0000313" key="5">
    <source>
        <dbReference type="Proteomes" id="UP000026961"/>
    </source>
</evidence>
<dbReference type="CDD" id="cd01754">
    <property type="entry name" value="PLAT_plant_stress"/>
    <property type="match status" value="1"/>
</dbReference>
<dbReference type="Gene3D" id="2.60.60.20">
    <property type="entry name" value="PLAT/LH2 domain"/>
    <property type="match status" value="1"/>
</dbReference>
<accession>A0A0E0B9G1</accession>
<comment type="caution">
    <text evidence="1">Lacks conserved residue(s) required for the propagation of feature annotation.</text>
</comment>
<dbReference type="PANTHER" id="PTHR31718">
    <property type="entry name" value="PLAT DOMAIN-CONTAINING PROTEIN"/>
    <property type="match status" value="1"/>
</dbReference>
<feature type="signal peptide" evidence="2">
    <location>
        <begin position="1"/>
        <end position="29"/>
    </location>
</feature>
<dbReference type="SUPFAM" id="SSF49723">
    <property type="entry name" value="Lipase/lipooxygenase domain (PLAT/LH2 domain)"/>
    <property type="match status" value="1"/>
</dbReference>
<dbReference type="EnsemblPlants" id="OGLUM10G07030.1">
    <property type="protein sequence ID" value="OGLUM10G07030.1"/>
    <property type="gene ID" value="OGLUM10G07030"/>
</dbReference>
<dbReference type="STRING" id="40148.A0A0E0B9G1"/>
<feature type="chain" id="PRO_5002354485" description="PLAT domain-containing protein" evidence="2">
    <location>
        <begin position="30"/>
        <end position="167"/>
    </location>
</feature>
<keyword evidence="2" id="KW-0732">Signal</keyword>
<evidence type="ECO:0000313" key="4">
    <source>
        <dbReference type="EnsemblPlants" id="OGLUM10G07030.1"/>
    </source>
</evidence>
<evidence type="ECO:0000259" key="3">
    <source>
        <dbReference type="PROSITE" id="PS50095"/>
    </source>
</evidence>
<dbReference type="PANTHER" id="PTHR31718:SF64">
    <property type="entry name" value="OS10G0361900 PROTEIN"/>
    <property type="match status" value="1"/>
</dbReference>
<reference evidence="4" key="2">
    <citation type="submission" date="2018-05" db="EMBL/GenBank/DDBJ databases">
        <title>OgluRS3 (Oryza glumaepatula Reference Sequence Version 3).</title>
        <authorList>
            <person name="Zhang J."/>
            <person name="Kudrna D."/>
            <person name="Lee S."/>
            <person name="Talag J."/>
            <person name="Welchert J."/>
            <person name="Wing R.A."/>
        </authorList>
    </citation>
    <scope>NUCLEOTIDE SEQUENCE [LARGE SCALE GENOMIC DNA]</scope>
</reference>
<dbReference type="InterPro" id="IPR001024">
    <property type="entry name" value="PLAT/LH2_dom"/>
</dbReference>
<name>A0A0E0B9G1_9ORYZ</name>
<dbReference type="HOGENOM" id="CLU_092946_1_0_1"/>
<keyword evidence="5" id="KW-1185">Reference proteome</keyword>
<dbReference type="AlphaFoldDB" id="A0A0E0B9G1"/>
<reference evidence="4" key="1">
    <citation type="submission" date="2015-04" db="UniProtKB">
        <authorList>
            <consortium name="EnsemblPlants"/>
        </authorList>
    </citation>
    <scope>IDENTIFICATION</scope>
</reference>
<evidence type="ECO:0000256" key="2">
    <source>
        <dbReference type="SAM" id="SignalP"/>
    </source>
</evidence>
<dbReference type="Gramene" id="OGLUM10G07030.1">
    <property type="protein sequence ID" value="OGLUM10G07030.1"/>
    <property type="gene ID" value="OGLUM10G07030"/>
</dbReference>
<dbReference type="Pfam" id="PF01477">
    <property type="entry name" value="PLAT"/>
    <property type="match status" value="1"/>
</dbReference>
<dbReference type="Proteomes" id="UP000026961">
    <property type="component" value="Chromosome 10"/>
</dbReference>
<proteinExistence type="predicted"/>
<dbReference type="InterPro" id="IPR036392">
    <property type="entry name" value="PLAT/LH2_dom_sf"/>
</dbReference>